<accession>A0ABY2T3F7</accession>
<comment type="caution">
    <text evidence="2">The sequence shown here is derived from an EMBL/GenBank/DDBJ whole genome shotgun (WGS) entry which is preliminary data.</text>
</comment>
<proteinExistence type="predicted"/>
<dbReference type="SMART" id="SM00530">
    <property type="entry name" value="HTH_XRE"/>
    <property type="match status" value="1"/>
</dbReference>
<dbReference type="EMBL" id="SZPT01000001">
    <property type="protein sequence ID" value="TKI50565.1"/>
    <property type="molecule type" value="Genomic_DNA"/>
</dbReference>
<protein>
    <submittedName>
        <fullName evidence="2">Helix-turn-helix transcriptional regulator</fullName>
    </submittedName>
</protein>
<evidence type="ECO:0000313" key="2">
    <source>
        <dbReference type="EMBL" id="TKI50565.1"/>
    </source>
</evidence>
<dbReference type="Pfam" id="PF01381">
    <property type="entry name" value="HTH_3"/>
    <property type="match status" value="1"/>
</dbReference>
<dbReference type="SUPFAM" id="SSF47413">
    <property type="entry name" value="lambda repressor-like DNA-binding domains"/>
    <property type="match status" value="1"/>
</dbReference>
<dbReference type="Proteomes" id="UP000308330">
    <property type="component" value="Unassembled WGS sequence"/>
</dbReference>
<organism evidence="2 3">
    <name type="scientific">Lysinibacillus tabacifolii</name>
    <dbReference type="NCBI Taxonomy" id="1173107"/>
    <lineage>
        <taxon>Bacteria</taxon>
        <taxon>Bacillati</taxon>
        <taxon>Bacillota</taxon>
        <taxon>Bacilli</taxon>
        <taxon>Bacillales</taxon>
        <taxon>Bacillaceae</taxon>
        <taxon>Lysinibacillus</taxon>
    </lineage>
</organism>
<evidence type="ECO:0000259" key="1">
    <source>
        <dbReference type="PROSITE" id="PS50943"/>
    </source>
</evidence>
<reference evidence="2 3" key="1">
    <citation type="submission" date="2019-04" db="EMBL/GenBank/DDBJ databases">
        <title>Lysinibacillus genome sequencing.</title>
        <authorList>
            <person name="Dunlap C."/>
        </authorList>
    </citation>
    <scope>NUCLEOTIDE SEQUENCE [LARGE SCALE GENOMIC DNA]</scope>
    <source>
        <strain evidence="2 3">KCTC 33042</strain>
    </source>
</reference>
<dbReference type="PROSITE" id="PS50943">
    <property type="entry name" value="HTH_CROC1"/>
    <property type="match status" value="1"/>
</dbReference>
<dbReference type="CDD" id="cd00093">
    <property type="entry name" value="HTH_XRE"/>
    <property type="match status" value="1"/>
</dbReference>
<dbReference type="RefSeq" id="WP_108030165.1">
    <property type="nucleotide sequence ID" value="NZ_PYUE01000003.1"/>
</dbReference>
<gene>
    <name evidence="2" type="ORF">FC748_04960</name>
</gene>
<evidence type="ECO:0000313" key="3">
    <source>
        <dbReference type="Proteomes" id="UP000308330"/>
    </source>
</evidence>
<feature type="domain" description="HTH cro/C1-type" evidence="1">
    <location>
        <begin position="34"/>
        <end position="71"/>
    </location>
</feature>
<keyword evidence="3" id="KW-1185">Reference proteome</keyword>
<dbReference type="InterPro" id="IPR010982">
    <property type="entry name" value="Lambda_DNA-bd_dom_sf"/>
</dbReference>
<name>A0ABY2T3F7_9BACI</name>
<dbReference type="InterPro" id="IPR001387">
    <property type="entry name" value="Cro/C1-type_HTH"/>
</dbReference>
<dbReference type="Gene3D" id="1.10.260.40">
    <property type="entry name" value="lambda repressor-like DNA-binding domains"/>
    <property type="match status" value="1"/>
</dbReference>
<sequence length="81" mass="9215">MSHSTCRHRLVGLRKEKGWLQKDVVANLLKEYNISITESYYGMIERGVRTPSLKVALAIAALFNVEPIDIFLNVKTTFCCI</sequence>